<feature type="region of interest" description="Disordered" evidence="2">
    <location>
        <begin position="1"/>
        <end position="28"/>
    </location>
</feature>
<gene>
    <name evidence="3" type="ORF">ALAG00032_LOCUS3896</name>
</gene>
<feature type="coiled-coil region" evidence="1">
    <location>
        <begin position="201"/>
        <end position="228"/>
    </location>
</feature>
<evidence type="ECO:0000256" key="2">
    <source>
        <dbReference type="SAM" id="MobiDB-lite"/>
    </source>
</evidence>
<feature type="compositionally biased region" description="Polar residues" evidence="2">
    <location>
        <begin position="295"/>
        <end position="304"/>
    </location>
</feature>
<feature type="region of interest" description="Disordered" evidence="2">
    <location>
        <begin position="289"/>
        <end position="313"/>
    </location>
</feature>
<protein>
    <submittedName>
        <fullName evidence="3">Uncharacterized protein</fullName>
    </submittedName>
</protein>
<accession>A0A7S3NKA5</accession>
<sequence>MEKVEERRSRHRRRLGPPQEGINKSKISSEVRDSWELIGETESLSLNHVAEPEPETCLQDFANEKISSRLVEDEDLDVALLLPLEIAESLSEKRKALSGSAMVEALIENSHGRARHKMVRKDEFWNVSKDGNMIIVPFADEMDGVSTKDLINVARSGSEFDIIVRIKRFILQCVRPPTWKASMATELDSLATNCFQRSQTLQRLHEAKKAYEKRIESAKQFISKAKDTAKFGSTENIKVRAETLVINQLTAQIEQVDKLINHYADSSSQFLQQFRAENASAVKINQKNDDGYQADTETSEQVTTRPMEEKNNSRVVVSRPPNRALIDAILAMILLRTPPLENEFPHNFHTRRRDLHEELVESWRDELGVLPGPLDTGGDPLPSAAAALIAGADRILIHSNEEEGEHDFSEDT</sequence>
<evidence type="ECO:0000313" key="3">
    <source>
        <dbReference type="EMBL" id="CAE0363155.1"/>
    </source>
</evidence>
<name>A0A7S3NKA5_9STRA</name>
<evidence type="ECO:0000256" key="1">
    <source>
        <dbReference type="SAM" id="Coils"/>
    </source>
</evidence>
<dbReference type="EMBL" id="HBIJ01005508">
    <property type="protein sequence ID" value="CAE0363155.1"/>
    <property type="molecule type" value="Transcribed_RNA"/>
</dbReference>
<keyword evidence="1" id="KW-0175">Coiled coil</keyword>
<dbReference type="AlphaFoldDB" id="A0A7S3NKA5"/>
<reference evidence="3" key="1">
    <citation type="submission" date="2021-01" db="EMBL/GenBank/DDBJ databases">
        <authorList>
            <person name="Corre E."/>
            <person name="Pelletier E."/>
            <person name="Niang G."/>
            <person name="Scheremetjew M."/>
            <person name="Finn R."/>
            <person name="Kale V."/>
            <person name="Holt S."/>
            <person name="Cochrane G."/>
            <person name="Meng A."/>
            <person name="Brown T."/>
            <person name="Cohen L."/>
        </authorList>
    </citation>
    <scope>NUCLEOTIDE SEQUENCE</scope>
    <source>
        <strain evidence="3">CCMP1510</strain>
    </source>
</reference>
<organism evidence="3">
    <name type="scientific">Aureoumbra lagunensis</name>
    <dbReference type="NCBI Taxonomy" id="44058"/>
    <lineage>
        <taxon>Eukaryota</taxon>
        <taxon>Sar</taxon>
        <taxon>Stramenopiles</taxon>
        <taxon>Ochrophyta</taxon>
        <taxon>Pelagophyceae</taxon>
        <taxon>Pelagomonadales</taxon>
        <taxon>Aureoumbra</taxon>
    </lineage>
</organism>
<proteinExistence type="predicted"/>